<dbReference type="EMBL" id="LHZX01000267">
    <property type="protein sequence ID" value="KXV69750.1"/>
    <property type="molecule type" value="Genomic_DNA"/>
</dbReference>
<sequence length="262" mass="29110">MVVQRKTFQRGNLTFSYLDTEGEKPLLVALHGHMMEGATFLPLMQILQSDYRVVALDQRGHGFSDHTASYTRDDYLCDIEVLLQTLNGNMPVILLGHSLGGVNAYQFAARHPDLVHALIIEDIGAVVNDDLSFCLPWSGVFKTKKDLVACIGPNMAPYLAQSLRQTAQGWKLAFEPAEMVQSQKCLNGDHWQDWLATSCPALLLHGTQSPVLSGVMSEDMVRRRIRTQLQSLPGGHVLHQDDFPGYVEAVKHFLAELSAQQA</sequence>
<evidence type="ECO:0000259" key="1">
    <source>
        <dbReference type="Pfam" id="PF00561"/>
    </source>
</evidence>
<dbReference type="AlphaFoldDB" id="A0A149UP32"/>
<reference evidence="2 3" key="1">
    <citation type="submission" date="2015-06" db="EMBL/GenBank/DDBJ databases">
        <title>Improved classification and identification of acetic acid bacteria using matrix-assisted laser desorption/ionization time-of-flight mass spectrometry; Gluconobacter nephelii and Gluconobacter uchimurae are later heterotypic synonyms of Gluconobacter japonicus and Gluconobacter oxydans, respectively.</title>
        <authorList>
            <person name="Li L."/>
            <person name="Cleenwerck I."/>
            <person name="De Vuyst L."/>
            <person name="Vandamme P."/>
        </authorList>
    </citation>
    <scope>NUCLEOTIDE SEQUENCE [LARGE SCALE GENOMIC DNA]</scope>
    <source>
        <strain evidence="2 3">LMG 1699</strain>
    </source>
</reference>
<proteinExistence type="predicted"/>
<dbReference type="PANTHER" id="PTHR43798">
    <property type="entry name" value="MONOACYLGLYCEROL LIPASE"/>
    <property type="match status" value="1"/>
</dbReference>
<protein>
    <recommendedName>
        <fullName evidence="1">AB hydrolase-1 domain-containing protein</fullName>
    </recommendedName>
</protein>
<evidence type="ECO:0000313" key="3">
    <source>
        <dbReference type="Proteomes" id="UP000075377"/>
    </source>
</evidence>
<dbReference type="SUPFAM" id="SSF53474">
    <property type="entry name" value="alpha/beta-Hydrolases"/>
    <property type="match status" value="1"/>
</dbReference>
<dbReference type="GO" id="GO:0016020">
    <property type="term" value="C:membrane"/>
    <property type="evidence" value="ECO:0007669"/>
    <property type="project" value="TreeGrafter"/>
</dbReference>
<dbReference type="PRINTS" id="PR00111">
    <property type="entry name" value="ABHYDROLASE"/>
</dbReference>
<evidence type="ECO:0000313" key="2">
    <source>
        <dbReference type="EMBL" id="KXV69750.1"/>
    </source>
</evidence>
<dbReference type="InterPro" id="IPR029058">
    <property type="entry name" value="AB_hydrolase_fold"/>
</dbReference>
<dbReference type="Proteomes" id="UP000075377">
    <property type="component" value="Unassembled WGS sequence"/>
</dbReference>
<feature type="domain" description="AB hydrolase-1" evidence="1">
    <location>
        <begin position="25"/>
        <end position="127"/>
    </location>
</feature>
<organism evidence="2 3">
    <name type="scientific">Acetobacter malorum</name>
    <dbReference type="NCBI Taxonomy" id="178901"/>
    <lineage>
        <taxon>Bacteria</taxon>
        <taxon>Pseudomonadati</taxon>
        <taxon>Pseudomonadota</taxon>
        <taxon>Alphaproteobacteria</taxon>
        <taxon>Acetobacterales</taxon>
        <taxon>Acetobacteraceae</taxon>
        <taxon>Acetobacter</taxon>
    </lineage>
</organism>
<dbReference type="Pfam" id="PF00561">
    <property type="entry name" value="Abhydrolase_1"/>
    <property type="match status" value="1"/>
</dbReference>
<dbReference type="PATRIC" id="fig|178901.14.peg.2273"/>
<gene>
    <name evidence="2" type="ORF">AD951_05235</name>
</gene>
<accession>A0A149UP32</accession>
<dbReference type="InterPro" id="IPR050266">
    <property type="entry name" value="AB_hydrolase_sf"/>
</dbReference>
<dbReference type="PANTHER" id="PTHR43798:SF33">
    <property type="entry name" value="HYDROLASE, PUTATIVE (AFU_ORTHOLOGUE AFUA_2G14860)-RELATED"/>
    <property type="match status" value="1"/>
</dbReference>
<comment type="caution">
    <text evidence="2">The sequence shown here is derived from an EMBL/GenBank/DDBJ whole genome shotgun (WGS) entry which is preliminary data.</text>
</comment>
<dbReference type="Gene3D" id="3.40.50.1820">
    <property type="entry name" value="alpha/beta hydrolase"/>
    <property type="match status" value="1"/>
</dbReference>
<dbReference type="InterPro" id="IPR000073">
    <property type="entry name" value="AB_hydrolase_1"/>
</dbReference>
<name>A0A149UP32_9PROT</name>